<gene>
    <name evidence="1" type="ORF">CHC_T00002746001</name>
</gene>
<accession>R7QA70</accession>
<organism evidence="1 2">
    <name type="scientific">Chondrus crispus</name>
    <name type="common">Carrageen Irish moss</name>
    <name type="synonym">Polymorpha crispa</name>
    <dbReference type="NCBI Taxonomy" id="2769"/>
    <lineage>
        <taxon>Eukaryota</taxon>
        <taxon>Rhodophyta</taxon>
        <taxon>Florideophyceae</taxon>
        <taxon>Rhodymeniophycidae</taxon>
        <taxon>Gigartinales</taxon>
        <taxon>Gigartinaceae</taxon>
        <taxon>Chondrus</taxon>
    </lineage>
</organism>
<evidence type="ECO:0000313" key="2">
    <source>
        <dbReference type="Proteomes" id="UP000012073"/>
    </source>
</evidence>
<dbReference type="EMBL" id="HG001685">
    <property type="protein sequence ID" value="CDF34311.1"/>
    <property type="molecule type" value="Genomic_DNA"/>
</dbReference>
<dbReference type="GeneID" id="17321870"/>
<sequence>MLKSERTSGVCGVFCAMCYCRSCSKECRAKALCSTRLLRILEPQPAAFEKYRQFFEQKKERVSMWRWLRYDKGRILRILNYGWHPGALLSRRRRPLCDLAPSRVVTPRMQEANALLMKCRALVSNATNAKGRTLRKWNAA</sequence>
<dbReference type="AlphaFoldDB" id="R7QA70"/>
<keyword evidence="2" id="KW-1185">Reference proteome</keyword>
<reference evidence="2" key="1">
    <citation type="journal article" date="2013" name="Proc. Natl. Acad. Sci. U.S.A.">
        <title>Genome structure and metabolic features in the red seaweed Chondrus crispus shed light on evolution of the Archaeplastida.</title>
        <authorList>
            <person name="Collen J."/>
            <person name="Porcel B."/>
            <person name="Carre W."/>
            <person name="Ball S.G."/>
            <person name="Chaparro C."/>
            <person name="Tonon T."/>
            <person name="Barbeyron T."/>
            <person name="Michel G."/>
            <person name="Noel B."/>
            <person name="Valentin K."/>
            <person name="Elias M."/>
            <person name="Artiguenave F."/>
            <person name="Arun A."/>
            <person name="Aury J.M."/>
            <person name="Barbosa-Neto J.F."/>
            <person name="Bothwell J.H."/>
            <person name="Bouget F.Y."/>
            <person name="Brillet L."/>
            <person name="Cabello-Hurtado F."/>
            <person name="Capella-Gutierrez S."/>
            <person name="Charrier B."/>
            <person name="Cladiere L."/>
            <person name="Cock J.M."/>
            <person name="Coelho S.M."/>
            <person name="Colleoni C."/>
            <person name="Czjzek M."/>
            <person name="Da Silva C."/>
            <person name="Delage L."/>
            <person name="Denoeud F."/>
            <person name="Deschamps P."/>
            <person name="Dittami S.M."/>
            <person name="Gabaldon T."/>
            <person name="Gachon C.M."/>
            <person name="Groisillier A."/>
            <person name="Herve C."/>
            <person name="Jabbari K."/>
            <person name="Katinka M."/>
            <person name="Kloareg B."/>
            <person name="Kowalczyk N."/>
            <person name="Labadie K."/>
            <person name="Leblanc C."/>
            <person name="Lopez P.J."/>
            <person name="McLachlan D.H."/>
            <person name="Meslet-Cladiere L."/>
            <person name="Moustafa A."/>
            <person name="Nehr Z."/>
            <person name="Nyvall Collen P."/>
            <person name="Panaud O."/>
            <person name="Partensky F."/>
            <person name="Poulain J."/>
            <person name="Rensing S.A."/>
            <person name="Rousvoal S."/>
            <person name="Samson G."/>
            <person name="Symeonidi A."/>
            <person name="Weissenbach J."/>
            <person name="Zambounis A."/>
            <person name="Wincker P."/>
            <person name="Boyen C."/>
        </authorList>
    </citation>
    <scope>NUCLEOTIDE SEQUENCE [LARGE SCALE GENOMIC DNA]</scope>
    <source>
        <strain evidence="2">cv. Stackhouse</strain>
    </source>
</reference>
<evidence type="ECO:0000313" key="1">
    <source>
        <dbReference type="EMBL" id="CDF34311.1"/>
    </source>
</evidence>
<dbReference type="Proteomes" id="UP000012073">
    <property type="component" value="Unassembled WGS sequence"/>
</dbReference>
<dbReference type="Gramene" id="CDF34311">
    <property type="protein sequence ID" value="CDF34311"/>
    <property type="gene ID" value="CHC_T00002746001"/>
</dbReference>
<dbReference type="KEGG" id="ccp:CHC_T00002746001"/>
<protein>
    <submittedName>
        <fullName evidence="1">Uncharacterized protein</fullName>
    </submittedName>
</protein>
<dbReference type="RefSeq" id="XP_005714130.1">
    <property type="nucleotide sequence ID" value="XM_005714073.1"/>
</dbReference>
<proteinExistence type="predicted"/>
<name>R7QA70_CHOCR</name>